<dbReference type="Proteomes" id="UP000297725">
    <property type="component" value="Unassembled WGS sequence"/>
</dbReference>
<dbReference type="AlphaFoldDB" id="A0AAJ5JLH5"/>
<dbReference type="Proteomes" id="UP000296883">
    <property type="component" value="Chromosome"/>
</dbReference>
<dbReference type="EMBL" id="SRHU01000008">
    <property type="protein sequence ID" value="TFZ42774.1"/>
    <property type="molecule type" value="Genomic_DNA"/>
</dbReference>
<evidence type="ECO:0008006" key="6">
    <source>
        <dbReference type="Google" id="ProtNLM"/>
    </source>
</evidence>
<evidence type="ECO:0000256" key="1">
    <source>
        <dbReference type="SAM" id="Phobius"/>
    </source>
</evidence>
<keyword evidence="1" id="KW-0812">Transmembrane</keyword>
<evidence type="ECO:0000313" key="5">
    <source>
        <dbReference type="Proteomes" id="UP000297725"/>
    </source>
</evidence>
<feature type="transmembrane region" description="Helical" evidence="1">
    <location>
        <begin position="12"/>
        <end position="39"/>
    </location>
</feature>
<evidence type="ECO:0000313" key="4">
    <source>
        <dbReference type="Proteomes" id="UP000296883"/>
    </source>
</evidence>
<keyword evidence="1" id="KW-1133">Transmembrane helix</keyword>
<organism evidence="3 5">
    <name type="scientific">Vagococcus xieshaowenii</name>
    <dbReference type="NCBI Taxonomy" id="2562451"/>
    <lineage>
        <taxon>Bacteria</taxon>
        <taxon>Bacillati</taxon>
        <taxon>Bacillota</taxon>
        <taxon>Bacilli</taxon>
        <taxon>Lactobacillales</taxon>
        <taxon>Enterococcaceae</taxon>
        <taxon>Vagococcus</taxon>
    </lineage>
</organism>
<evidence type="ECO:0000313" key="2">
    <source>
        <dbReference type="EMBL" id="QCA28471.1"/>
    </source>
</evidence>
<protein>
    <recommendedName>
        <fullName evidence="6">Cell envelope-related transcriptional attenuator domain-containing protein</fullName>
    </recommendedName>
</protein>
<sequence length="268" mass="30729">MKRQSKKNLKKMSAFAAFVYVINQLVFMLIVIVMGFVLFEYRTGLKDAKYDIDYVRPEVTAPKLSDNKDQQVYTLVINQEQKIKQLSFVSIFKYDKHENETRILTMPSEISFTNNGTSFEDVYFQKGLSEVIKQLEKSTGIELEHYVVSTPYSAQLIVEHFVSKEFPKDEAKRLVKESLKGEGNTRQKSIETLTTHVLTDGFSMAHLLKLPKALGVLSGYSENDFNIKELTSLTKNLTFEDQKNVSFKHLEANTPLGSHQAELLSFFE</sequence>
<reference evidence="3 5" key="1">
    <citation type="submission" date="2019-03" db="EMBL/GenBank/DDBJ databases">
        <title>Vagococcus sp. was isolated fron gut of Carduelis flavirostris.</title>
        <authorList>
            <person name="Ge Y."/>
        </authorList>
    </citation>
    <scope>NUCLEOTIDE SEQUENCE [LARGE SCALE GENOMIC DNA]</scope>
    <source>
        <strain evidence="3 5">CF-210</strain>
    </source>
</reference>
<dbReference type="Gene3D" id="3.40.630.190">
    <property type="entry name" value="LCP protein"/>
    <property type="match status" value="1"/>
</dbReference>
<dbReference type="EMBL" id="CP038865">
    <property type="protein sequence ID" value="QCA28471.1"/>
    <property type="molecule type" value="Genomic_DNA"/>
</dbReference>
<evidence type="ECO:0000313" key="3">
    <source>
        <dbReference type="EMBL" id="TFZ42774.1"/>
    </source>
</evidence>
<gene>
    <name evidence="3" type="ORF">E4031_01980</name>
    <name evidence="2" type="ORF">E4Z98_03760</name>
</gene>
<name>A0AAJ5JLH5_9ENTE</name>
<reference evidence="2 4" key="2">
    <citation type="journal article" date="2020" name="Int. J. Syst. Evol. Microbiol.">
        <title>Vagococcus xieshaowenii sp. nov., isolated from snow finch (Montifringilla taczanowskii) cloacal content.</title>
        <authorList>
            <person name="Ge Y."/>
            <person name="Yang J."/>
            <person name="Lai X.H."/>
            <person name="Zhang G."/>
            <person name="Jin D."/>
            <person name="Lu S."/>
            <person name="Wang B."/>
            <person name="Huang Y."/>
            <person name="Huang Y."/>
            <person name="Ren Z."/>
            <person name="Zhang X."/>
            <person name="Xu J."/>
        </authorList>
    </citation>
    <scope>NUCLEOTIDE SEQUENCE [LARGE SCALE GENOMIC DNA]</scope>
    <source>
        <strain evidence="4">personal::cf-49</strain>
        <strain evidence="2">Personal::cf-49</strain>
    </source>
</reference>
<proteinExistence type="predicted"/>
<dbReference type="RefSeq" id="WP_135253654.1">
    <property type="nucleotide sequence ID" value="NZ_CP038865.1"/>
</dbReference>
<keyword evidence="4" id="KW-1185">Reference proteome</keyword>
<accession>A0AAJ5JLH5</accession>
<keyword evidence="1" id="KW-0472">Membrane</keyword>